<dbReference type="InterPro" id="IPR051076">
    <property type="entry name" value="Golgi_membrane_TVP38/TMEM64"/>
</dbReference>
<keyword evidence="14" id="KW-1185">Reference proteome</keyword>
<feature type="region of interest" description="Disordered" evidence="10">
    <location>
        <begin position="485"/>
        <end position="519"/>
    </location>
</feature>
<comment type="function">
    <text evidence="1">Golgi membrane protein involved in vesicular trafficking and spindle migration.</text>
</comment>
<gene>
    <name evidence="13" type="ORF">POCULU_LOCUS3802</name>
</gene>
<feature type="domain" description="VTT" evidence="12">
    <location>
        <begin position="229"/>
        <end position="343"/>
    </location>
</feature>
<keyword evidence="8" id="KW-0333">Golgi apparatus</keyword>
<evidence type="ECO:0000313" key="13">
    <source>
        <dbReference type="EMBL" id="CAG8525644.1"/>
    </source>
</evidence>
<evidence type="ECO:0000256" key="1">
    <source>
        <dbReference type="ARBA" id="ARBA00002978"/>
    </source>
</evidence>
<organism evidence="13 14">
    <name type="scientific">Paraglomus occultum</name>
    <dbReference type="NCBI Taxonomy" id="144539"/>
    <lineage>
        <taxon>Eukaryota</taxon>
        <taxon>Fungi</taxon>
        <taxon>Fungi incertae sedis</taxon>
        <taxon>Mucoromycota</taxon>
        <taxon>Glomeromycotina</taxon>
        <taxon>Glomeromycetes</taxon>
        <taxon>Paraglomerales</taxon>
        <taxon>Paraglomeraceae</taxon>
        <taxon>Paraglomus</taxon>
    </lineage>
</organism>
<accession>A0A9N9FCA3</accession>
<evidence type="ECO:0000256" key="5">
    <source>
        <dbReference type="ARBA" id="ARBA00020673"/>
    </source>
</evidence>
<sequence length="578" mass="63029">MFKLLKTRPTALSVSTQTNSQAVGASSSLPDRLQSPTLPVHHAQTFHRQSNKSNSTHSRSLSQSATTLTLGKLSSSAVVPAPVSSPTSPVSQEPTVPIKQIKHRKAFSLSSSASIITFPDDYQEHKQNPNTLPIPVLSSLSSSVHNQASIHPKPNRKLSSFLTILQPWAPLITWAVISLCTLCFVVIYRMEVILALERLAEYVKELGIGGAMILYALIYITTFPLVIGYSTLITLSGFTFGIFRGFIISYFAALSGGVTVFAISRKWGNASVRKLLRKNKHMRGIVRAIEKKGFKLLFLIRLAPYPYNVFNTLLSATNIPLHTFACATALSLSKLVIHVYIGSTLSSFSAHFSSEGHEGDGSGGDISNSPLSTADILKIAMGIVGIVIGIGVVVYIWFVARRMVKEVEEDEDRYDCEYEYCYDEEGKKGGCNVEDQSNHTDRDALIEKGNQHGGSELHGCENSGLLVEEINPTFINESLQPIFSNPFDSRRSNGGKSKSSTNEHKRTVGFVDNGASGERGSIFNTVEAVDDESVNSDDSNETVERIDNEGDGLVQSVATSVSERHSGPVQRRMSKPAI</sequence>
<evidence type="ECO:0000256" key="11">
    <source>
        <dbReference type="SAM" id="Phobius"/>
    </source>
</evidence>
<dbReference type="AlphaFoldDB" id="A0A9N9FCA3"/>
<dbReference type="Pfam" id="PF09335">
    <property type="entry name" value="VTT_dom"/>
    <property type="match status" value="1"/>
</dbReference>
<comment type="caution">
    <text evidence="13">The sequence shown here is derived from an EMBL/GenBank/DDBJ whole genome shotgun (WGS) entry which is preliminary data.</text>
</comment>
<dbReference type="InterPro" id="IPR032816">
    <property type="entry name" value="VTT_dom"/>
</dbReference>
<dbReference type="OrthoDB" id="166803at2759"/>
<dbReference type="PANTHER" id="PTHR47549">
    <property type="entry name" value="GOLGI APPARATUS MEMBRANE PROTEIN TVP38-RELATED"/>
    <property type="match status" value="1"/>
</dbReference>
<reference evidence="13" key="1">
    <citation type="submission" date="2021-06" db="EMBL/GenBank/DDBJ databases">
        <authorList>
            <person name="Kallberg Y."/>
            <person name="Tangrot J."/>
            <person name="Rosling A."/>
        </authorList>
    </citation>
    <scope>NUCLEOTIDE SEQUENCE</scope>
    <source>
        <strain evidence="13">IA702</strain>
    </source>
</reference>
<feature type="compositionally biased region" description="Polar residues" evidence="10">
    <location>
        <begin position="10"/>
        <end position="37"/>
    </location>
</feature>
<dbReference type="GO" id="GO:0016192">
    <property type="term" value="P:vesicle-mediated transport"/>
    <property type="evidence" value="ECO:0007669"/>
    <property type="project" value="TreeGrafter"/>
</dbReference>
<name>A0A9N9FCA3_9GLOM</name>
<evidence type="ECO:0000256" key="2">
    <source>
        <dbReference type="ARBA" id="ARBA00004653"/>
    </source>
</evidence>
<keyword evidence="9 11" id="KW-0472">Membrane</keyword>
<evidence type="ECO:0000256" key="7">
    <source>
        <dbReference type="ARBA" id="ARBA00022989"/>
    </source>
</evidence>
<comment type="similarity">
    <text evidence="3">Belongs to the TVP38/TMEM64 family.</text>
</comment>
<feature type="transmembrane region" description="Helical" evidence="11">
    <location>
        <begin position="242"/>
        <end position="263"/>
    </location>
</feature>
<feature type="region of interest" description="Disordered" evidence="10">
    <location>
        <begin position="559"/>
        <end position="578"/>
    </location>
</feature>
<keyword evidence="7 11" id="KW-1133">Transmembrane helix</keyword>
<evidence type="ECO:0000256" key="3">
    <source>
        <dbReference type="ARBA" id="ARBA00008640"/>
    </source>
</evidence>
<dbReference type="EMBL" id="CAJVPJ010000448">
    <property type="protein sequence ID" value="CAG8525644.1"/>
    <property type="molecule type" value="Genomic_DNA"/>
</dbReference>
<evidence type="ECO:0000256" key="10">
    <source>
        <dbReference type="SAM" id="MobiDB-lite"/>
    </source>
</evidence>
<dbReference type="GO" id="GO:0000022">
    <property type="term" value="P:mitotic spindle elongation"/>
    <property type="evidence" value="ECO:0007669"/>
    <property type="project" value="TreeGrafter"/>
</dbReference>
<dbReference type="PANTHER" id="PTHR47549:SF3">
    <property type="entry name" value="GOLGI APPARATUS MEMBRANE PROTEIN TVP38"/>
    <property type="match status" value="1"/>
</dbReference>
<feature type="compositionally biased region" description="Polar residues" evidence="10">
    <location>
        <begin position="46"/>
        <end position="65"/>
    </location>
</feature>
<evidence type="ECO:0000256" key="6">
    <source>
        <dbReference type="ARBA" id="ARBA00022692"/>
    </source>
</evidence>
<evidence type="ECO:0000256" key="9">
    <source>
        <dbReference type="ARBA" id="ARBA00023136"/>
    </source>
</evidence>
<feature type="region of interest" description="Disordered" evidence="10">
    <location>
        <begin position="531"/>
        <end position="553"/>
    </location>
</feature>
<dbReference type="GO" id="GO:0000139">
    <property type="term" value="C:Golgi membrane"/>
    <property type="evidence" value="ECO:0007669"/>
    <property type="project" value="UniProtKB-SubCell"/>
</dbReference>
<protein>
    <recommendedName>
        <fullName evidence="4">Golgi apparatus membrane protein TVP38</fullName>
    </recommendedName>
    <alternativeName>
        <fullName evidence="5">Golgi apparatus membrane protein tvp38</fullName>
    </alternativeName>
</protein>
<feature type="transmembrane region" description="Helical" evidence="11">
    <location>
        <begin position="168"/>
        <end position="188"/>
    </location>
</feature>
<comment type="subcellular location">
    <subcellularLocation>
        <location evidence="2">Golgi apparatus membrane</location>
        <topology evidence="2">Multi-pass membrane protein</topology>
    </subcellularLocation>
</comment>
<keyword evidence="6 11" id="KW-0812">Transmembrane</keyword>
<evidence type="ECO:0000256" key="4">
    <source>
        <dbReference type="ARBA" id="ARBA00013533"/>
    </source>
</evidence>
<evidence type="ECO:0000259" key="12">
    <source>
        <dbReference type="Pfam" id="PF09335"/>
    </source>
</evidence>
<evidence type="ECO:0000313" key="14">
    <source>
        <dbReference type="Proteomes" id="UP000789572"/>
    </source>
</evidence>
<feature type="transmembrane region" description="Helical" evidence="11">
    <location>
        <begin position="376"/>
        <end position="398"/>
    </location>
</feature>
<dbReference type="Proteomes" id="UP000789572">
    <property type="component" value="Unassembled WGS sequence"/>
</dbReference>
<feature type="compositionally biased region" description="Acidic residues" evidence="10">
    <location>
        <begin position="531"/>
        <end position="541"/>
    </location>
</feature>
<evidence type="ECO:0000256" key="8">
    <source>
        <dbReference type="ARBA" id="ARBA00023034"/>
    </source>
</evidence>
<feature type="region of interest" description="Disordered" evidence="10">
    <location>
        <begin position="1"/>
        <end position="65"/>
    </location>
</feature>
<feature type="transmembrane region" description="Helical" evidence="11">
    <location>
        <begin position="208"/>
        <end position="230"/>
    </location>
</feature>
<proteinExistence type="inferred from homology"/>